<keyword evidence="4" id="KW-0411">Iron-sulfur</keyword>
<evidence type="ECO:0000256" key="4">
    <source>
        <dbReference type="ARBA" id="ARBA00023014"/>
    </source>
</evidence>
<dbReference type="InterPro" id="IPR008275">
    <property type="entry name" value="CoA_E_activase_dom"/>
</dbReference>
<protein>
    <recommendedName>
        <fullName evidence="5">ATPase BadF/BadG/BcrA/BcrD type domain-containing protein</fullName>
    </recommendedName>
</protein>
<dbReference type="InterPro" id="IPR051805">
    <property type="entry name" value="Dehydratase_Activator_Redct"/>
</dbReference>
<dbReference type="InterPro" id="IPR043129">
    <property type="entry name" value="ATPase_NBD"/>
</dbReference>
<evidence type="ECO:0000259" key="5">
    <source>
        <dbReference type="Pfam" id="PF01869"/>
    </source>
</evidence>
<feature type="domain" description="ATPase BadF/BadG/BcrA/BcrD type" evidence="5">
    <location>
        <begin position="4"/>
        <end position="245"/>
    </location>
</feature>
<dbReference type="PANTHER" id="PTHR32329:SF2">
    <property type="entry name" value="BIFUNCTIONAL PROTEIN [INCLUDES 2-HYDROXYACYL-COA DEHYDRATASE (N-TER) AND ITS ACTIVATOR DOMAIN (C_TERM)"/>
    <property type="match status" value="1"/>
</dbReference>
<evidence type="ECO:0000256" key="3">
    <source>
        <dbReference type="ARBA" id="ARBA00023004"/>
    </source>
</evidence>
<keyword evidence="3" id="KW-0408">Iron</keyword>
<evidence type="ECO:0000313" key="7">
    <source>
        <dbReference type="Proteomes" id="UP000616595"/>
    </source>
</evidence>
<dbReference type="InterPro" id="IPR002731">
    <property type="entry name" value="ATPase_BadF"/>
</dbReference>
<dbReference type="Gene3D" id="3.30.420.40">
    <property type="match status" value="2"/>
</dbReference>
<accession>A0A923KPH8</accession>
<dbReference type="SUPFAM" id="SSF53067">
    <property type="entry name" value="Actin-like ATPase domain"/>
    <property type="match status" value="1"/>
</dbReference>
<dbReference type="RefSeq" id="WP_148567493.1">
    <property type="nucleotide sequence ID" value="NZ_RXYA01000010.1"/>
</dbReference>
<dbReference type="AlphaFoldDB" id="A0A923KPH8"/>
<keyword evidence="7" id="KW-1185">Reference proteome</keyword>
<dbReference type="OrthoDB" id="9778513at2"/>
<comment type="caution">
    <text evidence="6">The sequence shown here is derived from an EMBL/GenBank/DDBJ whole genome shotgun (WGS) entry which is preliminary data.</text>
</comment>
<sequence length="253" mass="27671">MVTLGIDSGSKTTKAVLFDGTGIVKTMLVPTSANPKKSLYGLYHELYRPDVNYTVVTGYGRELLIEAEKQVTEITCHAKGSIFLNPDIQGIIDIGGQDSKVILLNQKSQVIDFLMNDKCAAGTGRFIENTMNILEIEMDQLDETIEFCTPVHISSMCTVFAESEIVSLLAKDISPGDIALGVIHSIAERTAHFAQRLPLKKNIFFSGGLSNSKIIGNILEKYLEIPIKTHPLGQYAGAIGAAVIGWEKQKERL</sequence>
<proteinExistence type="predicted"/>
<reference evidence="6" key="2">
    <citation type="submission" date="2020-10" db="EMBL/GenBank/DDBJ databases">
        <title>Comparative genomics of the Acetobacterium genus.</title>
        <authorList>
            <person name="Marshall C."/>
            <person name="May H."/>
            <person name="Norman S."/>
        </authorList>
    </citation>
    <scope>NUCLEOTIDE SEQUENCE</scope>
    <source>
        <strain evidence="6">DER-2019</strain>
    </source>
</reference>
<evidence type="ECO:0000256" key="1">
    <source>
        <dbReference type="ARBA" id="ARBA00001966"/>
    </source>
</evidence>
<keyword evidence="2" id="KW-0479">Metal-binding</keyword>
<dbReference type="CDD" id="cd24109">
    <property type="entry name" value="ASKHA_NBD_YjiL-like"/>
    <property type="match status" value="1"/>
</dbReference>
<dbReference type="Proteomes" id="UP000616595">
    <property type="component" value="Unassembled WGS sequence"/>
</dbReference>
<dbReference type="PANTHER" id="PTHR32329">
    <property type="entry name" value="BIFUNCTIONAL PROTEIN [INCLUDES 2-HYDROXYACYL-COA DEHYDRATASE (N-TER) AND ITS ACTIVATOR DOMAIN (C_TERM)-RELATED"/>
    <property type="match status" value="1"/>
</dbReference>
<dbReference type="GO" id="GO:0051536">
    <property type="term" value="F:iron-sulfur cluster binding"/>
    <property type="evidence" value="ECO:0007669"/>
    <property type="project" value="UniProtKB-KW"/>
</dbReference>
<evidence type="ECO:0000313" key="6">
    <source>
        <dbReference type="EMBL" id="MBC3888154.1"/>
    </source>
</evidence>
<gene>
    <name evidence="6" type="ORF">GH810_07520</name>
</gene>
<evidence type="ECO:0000256" key="2">
    <source>
        <dbReference type="ARBA" id="ARBA00022723"/>
    </source>
</evidence>
<dbReference type="Pfam" id="PF01869">
    <property type="entry name" value="BcrAD_BadFG"/>
    <property type="match status" value="1"/>
</dbReference>
<dbReference type="NCBIfam" id="TIGR00241">
    <property type="entry name" value="CoA_E_activ"/>
    <property type="match status" value="1"/>
</dbReference>
<dbReference type="GO" id="GO:0046872">
    <property type="term" value="F:metal ion binding"/>
    <property type="evidence" value="ECO:0007669"/>
    <property type="project" value="UniProtKB-KW"/>
</dbReference>
<comment type="cofactor">
    <cofactor evidence="1">
        <name>[4Fe-4S] cluster</name>
        <dbReference type="ChEBI" id="CHEBI:49883"/>
    </cofactor>
</comment>
<dbReference type="EMBL" id="WJBD01000007">
    <property type="protein sequence ID" value="MBC3888154.1"/>
    <property type="molecule type" value="Genomic_DNA"/>
</dbReference>
<organism evidence="6 7">
    <name type="scientific">Acetobacterium paludosum</name>
    <dbReference type="NCBI Taxonomy" id="52693"/>
    <lineage>
        <taxon>Bacteria</taxon>
        <taxon>Bacillati</taxon>
        <taxon>Bacillota</taxon>
        <taxon>Clostridia</taxon>
        <taxon>Eubacteriales</taxon>
        <taxon>Eubacteriaceae</taxon>
        <taxon>Acetobacterium</taxon>
    </lineage>
</organism>
<name>A0A923KPH8_9FIRM</name>
<reference evidence="6" key="1">
    <citation type="submission" date="2019-10" db="EMBL/GenBank/DDBJ databases">
        <authorList>
            <person name="Ross D.E."/>
            <person name="Gulliver D."/>
        </authorList>
    </citation>
    <scope>NUCLEOTIDE SEQUENCE</scope>
    <source>
        <strain evidence="6">DER-2019</strain>
    </source>
</reference>